<reference evidence="2 3" key="1">
    <citation type="submission" date="2024-11" db="EMBL/GenBank/DDBJ databases">
        <authorList>
            <person name="Heng Y.C."/>
            <person name="Lim A.C.H."/>
            <person name="Lee J.K.Y."/>
            <person name="Kittelmann S."/>
        </authorList>
    </citation>
    <scope>NUCLEOTIDE SEQUENCE [LARGE SCALE GENOMIC DNA]</scope>
    <source>
        <strain evidence="2 3">WILCCON 0202</strain>
    </source>
</reference>
<keyword evidence="1" id="KW-0812">Transmembrane</keyword>
<dbReference type="Proteomes" id="UP001623661">
    <property type="component" value="Unassembled WGS sequence"/>
</dbReference>
<protein>
    <recommendedName>
        <fullName evidence="4">Bypass of forespore C C-terminal domain-containing protein</fullName>
    </recommendedName>
</protein>
<feature type="transmembrane region" description="Helical" evidence="1">
    <location>
        <begin position="6"/>
        <end position="29"/>
    </location>
</feature>
<evidence type="ECO:0000313" key="3">
    <source>
        <dbReference type="Proteomes" id="UP001623661"/>
    </source>
</evidence>
<keyword evidence="1" id="KW-1133">Transmembrane helix</keyword>
<dbReference type="EMBL" id="JBJHZY010000001">
    <property type="protein sequence ID" value="MFL0267859.1"/>
    <property type="molecule type" value="Genomic_DNA"/>
</dbReference>
<dbReference type="RefSeq" id="WP_406764447.1">
    <property type="nucleotide sequence ID" value="NZ_JBJHZY010000001.1"/>
</dbReference>
<name>A0ABW8TR79_9CLOT</name>
<evidence type="ECO:0000313" key="2">
    <source>
        <dbReference type="EMBL" id="MFL0267859.1"/>
    </source>
</evidence>
<comment type="caution">
    <text evidence="2">The sequence shown here is derived from an EMBL/GenBank/DDBJ whole genome shotgun (WGS) entry which is preliminary data.</text>
</comment>
<keyword evidence="3" id="KW-1185">Reference proteome</keyword>
<proteinExistence type="predicted"/>
<gene>
    <name evidence="2" type="ORF">ACJDUH_07070</name>
</gene>
<sequence length="194" mass="21553">MSKKKFSLLVILMIIAFIGIFEISYNIGFKKLNSLNNNRGQGLQSASDIDKLTLNSNTESVISSNAKVTLKIEYEKSGDIDSREMITSDFAGKSKDQLEAQGYEVESITKTEAVLLKKVNAYAPNKYILGVSGNCFVIFKTDANSNLYIENENSDITNIKVPTQGDYNLLVKGSKSFQFNTREEAEEKLGEFSS</sequence>
<evidence type="ECO:0008006" key="4">
    <source>
        <dbReference type="Google" id="ProtNLM"/>
    </source>
</evidence>
<organism evidence="2 3">
    <name type="scientific">Candidatus Clostridium radicumherbarum</name>
    <dbReference type="NCBI Taxonomy" id="3381662"/>
    <lineage>
        <taxon>Bacteria</taxon>
        <taxon>Bacillati</taxon>
        <taxon>Bacillota</taxon>
        <taxon>Clostridia</taxon>
        <taxon>Eubacteriales</taxon>
        <taxon>Clostridiaceae</taxon>
        <taxon>Clostridium</taxon>
    </lineage>
</organism>
<evidence type="ECO:0000256" key="1">
    <source>
        <dbReference type="SAM" id="Phobius"/>
    </source>
</evidence>
<accession>A0ABW8TR79</accession>
<keyword evidence="1" id="KW-0472">Membrane</keyword>